<dbReference type="GO" id="GO:0031417">
    <property type="term" value="C:NatC complex"/>
    <property type="evidence" value="ECO:0007669"/>
    <property type="project" value="InterPro"/>
</dbReference>
<organism evidence="4 5">
    <name type="scientific">Drosophila rubida</name>
    <dbReference type="NCBI Taxonomy" id="30044"/>
    <lineage>
        <taxon>Eukaryota</taxon>
        <taxon>Metazoa</taxon>
        <taxon>Ecdysozoa</taxon>
        <taxon>Arthropoda</taxon>
        <taxon>Hexapoda</taxon>
        <taxon>Insecta</taxon>
        <taxon>Pterygota</taxon>
        <taxon>Neoptera</taxon>
        <taxon>Endopterygota</taxon>
        <taxon>Diptera</taxon>
        <taxon>Brachycera</taxon>
        <taxon>Muscomorpha</taxon>
        <taxon>Ephydroidea</taxon>
        <taxon>Drosophilidae</taxon>
        <taxon>Drosophila</taxon>
    </lineage>
</organism>
<comment type="similarity">
    <text evidence="1">Belongs to the snRNP Sm proteins family.</text>
</comment>
<name>A0AAD4PLX7_9MUSC</name>
<evidence type="ECO:0000256" key="1">
    <source>
        <dbReference type="ARBA" id="ARBA00006850"/>
    </source>
</evidence>
<gene>
    <name evidence="4" type="ORF">KR093_003185</name>
</gene>
<evidence type="ECO:0000313" key="4">
    <source>
        <dbReference type="EMBL" id="KAH8377055.1"/>
    </source>
</evidence>
<dbReference type="PANTHER" id="PTHR10701:SF5">
    <property type="entry name" value="N-ALPHA-ACETYLTRANSFERASE 38, NATC AUXILIARY SUBUNIT"/>
    <property type="match status" value="1"/>
</dbReference>
<dbReference type="Proteomes" id="UP001200034">
    <property type="component" value="Unassembled WGS sequence"/>
</dbReference>
<accession>A0AAD4PLX7</accession>
<comment type="caution">
    <text evidence="4">The sequence shown here is derived from an EMBL/GenBank/DDBJ whole genome shotgun (WGS) entry which is preliminary data.</text>
</comment>
<dbReference type="CDD" id="cd06168">
    <property type="entry name" value="LSMD1"/>
    <property type="match status" value="1"/>
</dbReference>
<proteinExistence type="inferred from homology"/>
<dbReference type="EMBL" id="JAJJHW010001127">
    <property type="protein sequence ID" value="KAH8377055.1"/>
    <property type="molecule type" value="Genomic_DNA"/>
</dbReference>
<evidence type="ECO:0000313" key="5">
    <source>
        <dbReference type="Proteomes" id="UP001200034"/>
    </source>
</evidence>
<dbReference type="Pfam" id="PF01423">
    <property type="entry name" value="LSM"/>
    <property type="match status" value="1"/>
</dbReference>
<sequence>MSTEQPPAESAENESKFKPMIFTNQPDEETDVKLSPGRRNLKKWLGRMVRVTLKNKLTLIGIFSCTDHDQNLVIAHCDTFLPDDMTALSYGNVMVPGNEIVAFEVEMQQETATPDEKKTN</sequence>
<dbReference type="SUPFAM" id="SSF50182">
    <property type="entry name" value="Sm-like ribonucleoproteins"/>
    <property type="match status" value="1"/>
</dbReference>
<evidence type="ECO:0000259" key="3">
    <source>
        <dbReference type="SMART" id="SM00651"/>
    </source>
</evidence>
<dbReference type="InterPro" id="IPR034110">
    <property type="entry name" value="LSMD1_Sm"/>
</dbReference>
<dbReference type="PANTHER" id="PTHR10701">
    <property type="entry name" value="SMALL NUCLEAR RIBONUCLEOPROTEIN-ASSOCIATED PROTEIN B AND N"/>
    <property type="match status" value="1"/>
</dbReference>
<evidence type="ECO:0000256" key="2">
    <source>
        <dbReference type="SAM" id="MobiDB-lite"/>
    </source>
</evidence>
<dbReference type="SMART" id="SM00651">
    <property type="entry name" value="Sm"/>
    <property type="match status" value="1"/>
</dbReference>
<dbReference type="InterPro" id="IPR001163">
    <property type="entry name" value="Sm_dom_euk/arc"/>
</dbReference>
<dbReference type="Gene3D" id="2.30.30.100">
    <property type="match status" value="1"/>
</dbReference>
<dbReference type="InterPro" id="IPR010920">
    <property type="entry name" value="LSM_dom_sf"/>
</dbReference>
<reference evidence="4" key="1">
    <citation type="journal article" date="2021" name="Mol. Ecol. Resour.">
        <title>Phylogenomic analyses of the genus Drosophila reveals genomic signals of climate adaptation.</title>
        <authorList>
            <person name="Li F."/>
            <person name="Rane R.V."/>
            <person name="Luria V."/>
            <person name="Xiong Z."/>
            <person name="Chen J."/>
            <person name="Li Z."/>
            <person name="Catullo R.A."/>
            <person name="Griffin P.C."/>
            <person name="Schiffer M."/>
            <person name="Pearce S."/>
            <person name="Lee S.F."/>
            <person name="McElroy K."/>
            <person name="Stocker A."/>
            <person name="Shirriffs J."/>
            <person name="Cockerell F."/>
            <person name="Coppin C."/>
            <person name="Sgro C.M."/>
            <person name="Karger A."/>
            <person name="Cain J.W."/>
            <person name="Weber J.A."/>
            <person name="Santpere G."/>
            <person name="Kirschner M.W."/>
            <person name="Hoffmann A.A."/>
            <person name="Oakeshott J.G."/>
            <person name="Zhang G."/>
        </authorList>
    </citation>
    <scope>NUCLEOTIDE SEQUENCE</scope>
    <source>
        <strain evidence="4">BGI-SZ-2011g</strain>
    </source>
</reference>
<feature type="domain" description="Sm" evidence="3">
    <location>
        <begin position="39"/>
        <end position="105"/>
    </location>
</feature>
<dbReference type="InterPro" id="IPR050914">
    <property type="entry name" value="snRNP_SmB/NAA38-like"/>
</dbReference>
<keyword evidence="5" id="KW-1185">Reference proteome</keyword>
<dbReference type="AlphaFoldDB" id="A0AAD4PLX7"/>
<feature type="region of interest" description="Disordered" evidence="2">
    <location>
        <begin position="1"/>
        <end position="34"/>
    </location>
</feature>
<protein>
    <recommendedName>
        <fullName evidence="3">Sm domain-containing protein</fullName>
    </recommendedName>
</protein>